<feature type="transmembrane region" description="Helical" evidence="1">
    <location>
        <begin position="42"/>
        <end position="60"/>
    </location>
</feature>
<name>A0A8J4G9F6_9CHLO</name>
<evidence type="ECO:0000313" key="3">
    <source>
        <dbReference type="Proteomes" id="UP000722791"/>
    </source>
</evidence>
<dbReference type="Proteomes" id="UP000722791">
    <property type="component" value="Unassembled WGS sequence"/>
</dbReference>
<comment type="caution">
    <text evidence="2">The sequence shown here is derived from an EMBL/GenBank/DDBJ whole genome shotgun (WGS) entry which is preliminary data.</text>
</comment>
<dbReference type="AlphaFoldDB" id="A0A8J4G9F6"/>
<keyword evidence="1" id="KW-0472">Membrane</keyword>
<dbReference type="EMBL" id="BNCQ01000012">
    <property type="protein sequence ID" value="GIM02663.1"/>
    <property type="molecule type" value="Genomic_DNA"/>
</dbReference>
<feature type="non-terminal residue" evidence="2">
    <location>
        <position position="279"/>
    </location>
</feature>
<organism evidence="2 3">
    <name type="scientific">Volvox reticuliferus</name>
    <dbReference type="NCBI Taxonomy" id="1737510"/>
    <lineage>
        <taxon>Eukaryota</taxon>
        <taxon>Viridiplantae</taxon>
        <taxon>Chlorophyta</taxon>
        <taxon>core chlorophytes</taxon>
        <taxon>Chlorophyceae</taxon>
        <taxon>CS clade</taxon>
        <taxon>Chlamydomonadales</taxon>
        <taxon>Volvocaceae</taxon>
        <taxon>Volvox</taxon>
    </lineage>
</organism>
<protein>
    <submittedName>
        <fullName evidence="2">Uncharacterized protein</fullName>
    </submittedName>
</protein>
<evidence type="ECO:0000313" key="2">
    <source>
        <dbReference type="EMBL" id="GIM02663.1"/>
    </source>
</evidence>
<accession>A0A8J4G9F6</accession>
<keyword evidence="1" id="KW-1133">Transmembrane helix</keyword>
<proteinExistence type="predicted"/>
<evidence type="ECO:0000256" key="1">
    <source>
        <dbReference type="SAM" id="Phobius"/>
    </source>
</evidence>
<keyword evidence="1" id="KW-0812">Transmembrane</keyword>
<sequence>SSLCTDASVARHACICILLYYLRTYMAQVKGMSKNSLGSQRLLICGHCALIVVLLGMLLAPPPVNAQNKCSKCNVPIASGGCKCDNNCDCRPGLGGNKCDKCNIAVASGGCKCDQNCACITAVSPSQSPSTSSSTVLYSGSSTGTFYYDLRKTCPGIPYFPENNGYPYCASFNPSGATYKTLAQLGTNNVIAIDINVLTANRARLCGKKVLVYKNGNPVSPPDGGSFFVWDGCQACIGGGRLDFSLSGLQNAASNACTLGVVPGISWKVVDEVVQKFIP</sequence>
<reference evidence="2" key="1">
    <citation type="journal article" date="2021" name="Proc. Natl. Acad. Sci. U.S.A.">
        <title>Three genomes in the algal genus Volvox reveal the fate of a haploid sex-determining region after a transition to homothallism.</title>
        <authorList>
            <person name="Yamamoto K."/>
            <person name="Hamaji T."/>
            <person name="Kawai-Toyooka H."/>
            <person name="Matsuzaki R."/>
            <person name="Takahashi F."/>
            <person name="Nishimura Y."/>
            <person name="Kawachi M."/>
            <person name="Noguchi H."/>
            <person name="Minakuchi Y."/>
            <person name="Umen J.G."/>
            <person name="Toyoda A."/>
            <person name="Nozaki H."/>
        </authorList>
    </citation>
    <scope>NUCLEOTIDE SEQUENCE</scope>
    <source>
        <strain evidence="2">NIES-3785</strain>
    </source>
</reference>
<gene>
    <name evidence="2" type="ORF">Vretimale_7419</name>
</gene>